<dbReference type="Proteomes" id="UP001153069">
    <property type="component" value="Unassembled WGS sequence"/>
</dbReference>
<dbReference type="OrthoDB" id="41372at2759"/>
<sequence>MAKSSSNATASYKQFRILIPICFFLILFSIEHQTTRTLFSIARQGMEIGVILEEPETTQKNTTSTAKARSNDTETSQTIEYANTKDELSTRTEPPPPPAAAAPASDVEYEEPLPVSTVAYVITIASCTFRLNKIVLDAAAVLKKSIELSSYPTHPTARYAAEFFAIVSTADAQGSCAQKVQSVGFQLQVHELPVKGPEDIAIVEGALPPERMKGDGCCGHNELLKLHAFSFTNHSVVVQLDLDTLLLRPMEELFDVMIHPPHTLAGKWARRSLVTSGAIAPTYQPVVPITEMTFEAFYTKDYNMVPQGQEDRIGVQGGVMIVRPNITRRDELIAMAKSGNFFGGRGASKEKSGWFRSGYGLHIYGAMTIQGLLAYYYDLVAHENAVELHRCKYNQIVDNPRRSSIHHVYPRRTSLDPNATEYDTTCRDGRLDCEDVQCQMWPVVDTRIAHYTYCKKPWDCTEISEKPMYKGEATCQRLFQSWFDVRKMVKGKEDAKGSHHPDIFKGFCDKKNEYIHLQQ</sequence>
<dbReference type="InterPro" id="IPR029044">
    <property type="entry name" value="Nucleotide-diphossugar_trans"/>
</dbReference>
<proteinExistence type="predicted"/>
<dbReference type="AlphaFoldDB" id="A0A9N8EGY5"/>
<reference evidence="2" key="1">
    <citation type="submission" date="2020-06" db="EMBL/GenBank/DDBJ databases">
        <authorList>
            <consortium name="Plant Systems Biology data submission"/>
        </authorList>
    </citation>
    <scope>NUCLEOTIDE SEQUENCE</scope>
    <source>
        <strain evidence="2">D6</strain>
    </source>
</reference>
<dbReference type="Gene3D" id="3.90.550.10">
    <property type="entry name" value="Spore Coat Polysaccharide Biosynthesis Protein SpsA, Chain A"/>
    <property type="match status" value="1"/>
</dbReference>
<keyword evidence="3" id="KW-1185">Reference proteome</keyword>
<comment type="caution">
    <text evidence="2">The sequence shown here is derived from an EMBL/GenBank/DDBJ whole genome shotgun (WGS) entry which is preliminary data.</text>
</comment>
<feature type="compositionally biased region" description="Polar residues" evidence="1">
    <location>
        <begin position="58"/>
        <end position="81"/>
    </location>
</feature>
<name>A0A9N8EGY5_9STRA</name>
<evidence type="ECO:0000313" key="3">
    <source>
        <dbReference type="Proteomes" id="UP001153069"/>
    </source>
</evidence>
<dbReference type="PANTHER" id="PTHR11183">
    <property type="entry name" value="GLYCOGENIN SUBFAMILY MEMBER"/>
    <property type="match status" value="1"/>
</dbReference>
<dbReference type="InterPro" id="IPR050587">
    <property type="entry name" value="GNT1/Glycosyltrans_8"/>
</dbReference>
<evidence type="ECO:0000313" key="2">
    <source>
        <dbReference type="EMBL" id="CAB9520937.1"/>
    </source>
</evidence>
<protein>
    <recommendedName>
        <fullName evidence="4">Glycosyltransferase family 8 protein</fullName>
    </recommendedName>
</protein>
<dbReference type="SUPFAM" id="SSF53448">
    <property type="entry name" value="Nucleotide-diphospho-sugar transferases"/>
    <property type="match status" value="1"/>
</dbReference>
<evidence type="ECO:0000256" key="1">
    <source>
        <dbReference type="SAM" id="MobiDB-lite"/>
    </source>
</evidence>
<organism evidence="2 3">
    <name type="scientific">Seminavis robusta</name>
    <dbReference type="NCBI Taxonomy" id="568900"/>
    <lineage>
        <taxon>Eukaryota</taxon>
        <taxon>Sar</taxon>
        <taxon>Stramenopiles</taxon>
        <taxon>Ochrophyta</taxon>
        <taxon>Bacillariophyta</taxon>
        <taxon>Bacillariophyceae</taxon>
        <taxon>Bacillariophycidae</taxon>
        <taxon>Naviculales</taxon>
        <taxon>Naviculaceae</taxon>
        <taxon>Seminavis</taxon>
    </lineage>
</organism>
<gene>
    <name evidence="2" type="ORF">SEMRO_1148_G246450.1</name>
</gene>
<feature type="region of interest" description="Disordered" evidence="1">
    <location>
        <begin position="53"/>
        <end position="106"/>
    </location>
</feature>
<accession>A0A9N8EGY5</accession>
<dbReference type="EMBL" id="CAICTM010001146">
    <property type="protein sequence ID" value="CAB9520937.1"/>
    <property type="molecule type" value="Genomic_DNA"/>
</dbReference>
<evidence type="ECO:0008006" key="4">
    <source>
        <dbReference type="Google" id="ProtNLM"/>
    </source>
</evidence>